<dbReference type="Pfam" id="PF22234">
    <property type="entry name" value="Rv2466c-like"/>
    <property type="match status" value="1"/>
</dbReference>
<feature type="region of interest" description="Disordered" evidence="1">
    <location>
        <begin position="1"/>
        <end position="21"/>
    </location>
</feature>
<accession>A0ABQ0UNR0</accession>
<dbReference type="InterPro" id="IPR036249">
    <property type="entry name" value="Thioredoxin-like_sf"/>
</dbReference>
<dbReference type="Gene3D" id="3.40.30.10">
    <property type="entry name" value="Glutaredoxin"/>
    <property type="match status" value="1"/>
</dbReference>
<sequence length="218" mass="23765">MTGRMTDTSAPADGPAPAPRTSVDFWFDPSCPWAWMTSRWVDEVAKHRDLDVTFRIMSLAVLNEDNDVSDEYKANFARMLRYTRLVTAAGELHGQAVVKPLYDALGTRIHPGGETDADVVIPAALAEVGLPADFIRYADGDEYDEQMRASHFDGIGRVGQDVGTPVIAVNGTAFFGPVISPAPKGEEAVRLWDGVVAVASYPGFFEIKRTRTTGPVFD</sequence>
<protein>
    <recommendedName>
        <fullName evidence="4">DSBA oxidoreductase</fullName>
    </recommendedName>
</protein>
<evidence type="ECO:0000256" key="1">
    <source>
        <dbReference type="SAM" id="MobiDB-lite"/>
    </source>
</evidence>
<evidence type="ECO:0000313" key="3">
    <source>
        <dbReference type="Proteomes" id="UP000321154"/>
    </source>
</evidence>
<evidence type="ECO:0000313" key="2">
    <source>
        <dbReference type="EMBL" id="GEK83128.1"/>
    </source>
</evidence>
<dbReference type="Proteomes" id="UP000321154">
    <property type="component" value="Unassembled WGS sequence"/>
</dbReference>
<organism evidence="2 3">
    <name type="scientific">Frigoribacterium faeni</name>
    <dbReference type="NCBI Taxonomy" id="145483"/>
    <lineage>
        <taxon>Bacteria</taxon>
        <taxon>Bacillati</taxon>
        <taxon>Actinomycetota</taxon>
        <taxon>Actinomycetes</taxon>
        <taxon>Micrococcales</taxon>
        <taxon>Microbacteriaceae</taxon>
        <taxon>Frigoribacterium</taxon>
    </lineage>
</organism>
<name>A0ABQ0UNR0_9MICO</name>
<gene>
    <name evidence="2" type="ORF">FFA01_14370</name>
</gene>
<evidence type="ECO:0008006" key="4">
    <source>
        <dbReference type="Google" id="ProtNLM"/>
    </source>
</evidence>
<proteinExistence type="predicted"/>
<reference evidence="2 3" key="1">
    <citation type="submission" date="2019-07" db="EMBL/GenBank/DDBJ databases">
        <title>Whole genome shotgun sequence of Frigoribacterium faeni NBRC 103066.</title>
        <authorList>
            <person name="Hosoyama A."/>
            <person name="Uohara A."/>
            <person name="Ohji S."/>
            <person name="Ichikawa N."/>
        </authorList>
    </citation>
    <scope>NUCLEOTIDE SEQUENCE [LARGE SCALE GENOMIC DNA]</scope>
    <source>
        <strain evidence="2 3">NBRC 103066</strain>
    </source>
</reference>
<dbReference type="InterPro" id="IPR053977">
    <property type="entry name" value="Rv2466c-like"/>
</dbReference>
<keyword evidence="3" id="KW-1185">Reference proteome</keyword>
<dbReference type="EMBL" id="BJUV01000011">
    <property type="protein sequence ID" value="GEK83128.1"/>
    <property type="molecule type" value="Genomic_DNA"/>
</dbReference>
<comment type="caution">
    <text evidence="2">The sequence shown here is derived from an EMBL/GenBank/DDBJ whole genome shotgun (WGS) entry which is preliminary data.</text>
</comment>
<dbReference type="SUPFAM" id="SSF52833">
    <property type="entry name" value="Thioredoxin-like"/>
    <property type="match status" value="1"/>
</dbReference>